<dbReference type="AlphaFoldDB" id="A0A0V1BT67"/>
<keyword evidence="3" id="KW-1185">Reference proteome</keyword>
<sequence>MVLVRAATRGSVAQLWSVCPGPKRRWRSLWRPHWKIYPTVPRSESTPAPRCSLKEKKSESSSATVGNILAAGQLSSMPTDKAAMEKPNSESVAQVDQWNEVSTDAKEDSGAHGAAKTNVETENGAEMDVDEKVVEKKNRHRFVTVRFQHYHHHQQQQQTLTNTLP</sequence>
<organism evidence="2 3">
    <name type="scientific">Trichinella spiralis</name>
    <name type="common">Trichina worm</name>
    <dbReference type="NCBI Taxonomy" id="6334"/>
    <lineage>
        <taxon>Eukaryota</taxon>
        <taxon>Metazoa</taxon>
        <taxon>Ecdysozoa</taxon>
        <taxon>Nematoda</taxon>
        <taxon>Enoplea</taxon>
        <taxon>Dorylaimia</taxon>
        <taxon>Trichinellida</taxon>
        <taxon>Trichinellidae</taxon>
        <taxon>Trichinella</taxon>
    </lineage>
</organism>
<proteinExistence type="predicted"/>
<feature type="compositionally biased region" description="Polar residues" evidence="1">
    <location>
        <begin position="89"/>
        <end position="102"/>
    </location>
</feature>
<dbReference type="Proteomes" id="UP000054776">
    <property type="component" value="Unassembled WGS sequence"/>
</dbReference>
<dbReference type="EMBL" id="JYDH01000015">
    <property type="protein sequence ID" value="KRY39954.1"/>
    <property type="molecule type" value="Genomic_DNA"/>
</dbReference>
<feature type="region of interest" description="Disordered" evidence="1">
    <location>
        <begin position="39"/>
        <end position="128"/>
    </location>
</feature>
<evidence type="ECO:0000313" key="2">
    <source>
        <dbReference type="EMBL" id="KRY39954.1"/>
    </source>
</evidence>
<comment type="caution">
    <text evidence="2">The sequence shown here is derived from an EMBL/GenBank/DDBJ whole genome shotgun (WGS) entry which is preliminary data.</text>
</comment>
<gene>
    <name evidence="2" type="ORF">T01_6049</name>
</gene>
<dbReference type="InParanoid" id="A0A0V1BT67"/>
<evidence type="ECO:0000256" key="1">
    <source>
        <dbReference type="SAM" id="MobiDB-lite"/>
    </source>
</evidence>
<reference evidence="2 3" key="1">
    <citation type="submission" date="2015-01" db="EMBL/GenBank/DDBJ databases">
        <title>Evolution of Trichinella species and genotypes.</title>
        <authorList>
            <person name="Korhonen P.K."/>
            <person name="Edoardo P."/>
            <person name="Giuseppe L.R."/>
            <person name="Gasser R.B."/>
        </authorList>
    </citation>
    <scope>NUCLEOTIDE SEQUENCE [LARGE SCALE GENOMIC DNA]</scope>
    <source>
        <strain evidence="2">ISS3</strain>
    </source>
</reference>
<accession>A0A0V1BT67</accession>
<evidence type="ECO:0000313" key="3">
    <source>
        <dbReference type="Proteomes" id="UP000054776"/>
    </source>
</evidence>
<dbReference type="OrthoDB" id="10361776at2759"/>
<name>A0A0V1BT67_TRISP</name>
<protein>
    <submittedName>
        <fullName evidence="2">Uncharacterized protein</fullName>
    </submittedName>
</protein>